<keyword evidence="3" id="KW-1185">Reference proteome</keyword>
<dbReference type="EMBL" id="BFAV01000162">
    <property type="protein sequence ID" value="GBF35388.1"/>
    <property type="molecule type" value="Genomic_DNA"/>
</dbReference>
<comment type="caution">
    <text evidence="2">The sequence shown here is derived from an EMBL/GenBank/DDBJ whole genome shotgun (WGS) entry which is preliminary data.</text>
</comment>
<dbReference type="PIRSF" id="PIRSF021278">
    <property type="entry name" value="AcuA"/>
    <property type="match status" value="1"/>
</dbReference>
<dbReference type="AlphaFoldDB" id="A0A2L2XGM7"/>
<dbReference type="Gene3D" id="3.40.630.30">
    <property type="match status" value="1"/>
</dbReference>
<name>A0A2L2XGM7_9FIRM</name>
<dbReference type="CDD" id="cd04301">
    <property type="entry name" value="NAT_SF"/>
    <property type="match status" value="1"/>
</dbReference>
<feature type="domain" description="N-acetyltransferase" evidence="1">
    <location>
        <begin position="15"/>
        <end position="177"/>
    </location>
</feature>
<proteinExistence type="predicted"/>
<dbReference type="InterPro" id="IPR016181">
    <property type="entry name" value="Acyl_CoA_acyltransferase"/>
</dbReference>
<keyword evidence="2" id="KW-0808">Transferase</keyword>
<dbReference type="GO" id="GO:0019152">
    <property type="term" value="F:acetoin dehydrogenase (NAD+) activity"/>
    <property type="evidence" value="ECO:0007669"/>
    <property type="project" value="InterPro"/>
</dbReference>
<dbReference type="GO" id="GO:0045150">
    <property type="term" value="P:acetoin catabolic process"/>
    <property type="evidence" value="ECO:0007669"/>
    <property type="project" value="InterPro"/>
</dbReference>
<dbReference type="RefSeq" id="WP_104373461.1">
    <property type="nucleotide sequence ID" value="NZ_BFAV01000162.1"/>
</dbReference>
<evidence type="ECO:0000259" key="1">
    <source>
        <dbReference type="PROSITE" id="PS51186"/>
    </source>
</evidence>
<dbReference type="PROSITE" id="PS51186">
    <property type="entry name" value="GNAT"/>
    <property type="match status" value="1"/>
</dbReference>
<dbReference type="InterPro" id="IPR024699">
    <property type="entry name" value="AcuA"/>
</dbReference>
<evidence type="ECO:0000313" key="2">
    <source>
        <dbReference type="EMBL" id="GBF35388.1"/>
    </source>
</evidence>
<gene>
    <name evidence="2" type="ORF">DCCM_4511</name>
</gene>
<dbReference type="InterPro" id="IPR000182">
    <property type="entry name" value="GNAT_dom"/>
</dbReference>
<accession>A0A2L2XGM7</accession>
<dbReference type="Proteomes" id="UP000239549">
    <property type="component" value="Unassembled WGS sequence"/>
</dbReference>
<dbReference type="SUPFAM" id="SSF55729">
    <property type="entry name" value="Acyl-CoA N-acyltransferases (Nat)"/>
    <property type="match status" value="1"/>
</dbReference>
<dbReference type="OrthoDB" id="5416633at2"/>
<dbReference type="Pfam" id="PF00583">
    <property type="entry name" value="Acetyltransf_1"/>
    <property type="match status" value="1"/>
</dbReference>
<sequence>MDISKDGREINTPKGTIYIEGPVGGDLLMSLTMNQKLSNFRAPDRQHESMVIVANSPEGMVYIARLDKEIVGYVMFHYPSQYSRWSKHPRILELGAIEVSQECKRLGIGTALLKAAFANGVMEEYVVITTEFFWHWDLRNSGLDVMSYQRMLTKLFSTVDFKKRRTDDPDILEHPANMLMVRFGSQVSSTYMKAFDDLTYQNSLVD</sequence>
<organism evidence="2 3">
    <name type="scientific">Desulfocucumis palustris</name>
    <dbReference type="NCBI Taxonomy" id="1898651"/>
    <lineage>
        <taxon>Bacteria</taxon>
        <taxon>Bacillati</taxon>
        <taxon>Bacillota</taxon>
        <taxon>Clostridia</taxon>
        <taxon>Eubacteriales</taxon>
        <taxon>Desulfocucumaceae</taxon>
        <taxon>Desulfocucumis</taxon>
    </lineage>
</organism>
<evidence type="ECO:0000313" key="3">
    <source>
        <dbReference type="Proteomes" id="UP000239549"/>
    </source>
</evidence>
<dbReference type="GO" id="GO:0016747">
    <property type="term" value="F:acyltransferase activity, transferring groups other than amino-acyl groups"/>
    <property type="evidence" value="ECO:0007669"/>
    <property type="project" value="InterPro"/>
</dbReference>
<reference evidence="3" key="1">
    <citation type="submission" date="2018-02" db="EMBL/GenBank/DDBJ databases">
        <title>Genome sequence of Desulfocucumis palustris strain NAW-5.</title>
        <authorList>
            <person name="Watanabe M."/>
            <person name="Kojima H."/>
            <person name="Fukui M."/>
        </authorList>
    </citation>
    <scope>NUCLEOTIDE SEQUENCE [LARGE SCALE GENOMIC DNA]</scope>
    <source>
        <strain evidence="3">NAW-5</strain>
    </source>
</reference>
<protein>
    <submittedName>
        <fullName evidence="2">Acetyltransferase AcuA</fullName>
    </submittedName>
</protein>